<dbReference type="Proteomes" id="UP000291613">
    <property type="component" value="Unassembled WGS sequence"/>
</dbReference>
<keyword evidence="3" id="KW-1185">Reference proteome</keyword>
<dbReference type="EMBL" id="SIUB01000009">
    <property type="protein sequence ID" value="TBN47984.1"/>
    <property type="molecule type" value="Genomic_DNA"/>
</dbReference>
<evidence type="ECO:0000313" key="2">
    <source>
        <dbReference type="EMBL" id="TBN47984.1"/>
    </source>
</evidence>
<sequence length="107" mass="11593">MVVGERSLSLGETTLAVRVHAPVEVGSHWECQYEIDWPDGATLRAASGVDALQALQLTFQMIALELYTSPYHEAGELNWPGAGGGYGFSAPKDLRDVLIGDDKRFDG</sequence>
<proteinExistence type="predicted"/>
<accession>A0A4Q9GAN5</accession>
<evidence type="ECO:0000259" key="1">
    <source>
        <dbReference type="Pfam" id="PF22302"/>
    </source>
</evidence>
<dbReference type="AlphaFoldDB" id="A0A4Q9GAN5"/>
<organism evidence="2 3">
    <name type="scientific">Hansschlegelia quercus</name>
    <dbReference type="NCBI Taxonomy" id="2528245"/>
    <lineage>
        <taxon>Bacteria</taxon>
        <taxon>Pseudomonadati</taxon>
        <taxon>Pseudomonadota</taxon>
        <taxon>Alphaproteobacteria</taxon>
        <taxon>Hyphomicrobiales</taxon>
        <taxon>Methylopilaceae</taxon>
        <taxon>Hansschlegelia</taxon>
    </lineage>
</organism>
<evidence type="ECO:0000313" key="3">
    <source>
        <dbReference type="Proteomes" id="UP000291613"/>
    </source>
</evidence>
<comment type="caution">
    <text evidence="2">The sequence shown here is derived from an EMBL/GenBank/DDBJ whole genome shotgun (WGS) entry which is preliminary data.</text>
</comment>
<gene>
    <name evidence="2" type="ORF">EYR15_15335</name>
</gene>
<dbReference type="Pfam" id="PF22302">
    <property type="entry name" value="DUF6968"/>
    <property type="match status" value="1"/>
</dbReference>
<dbReference type="RefSeq" id="WP_131004443.1">
    <property type="nucleotide sequence ID" value="NZ_JBHSZR010000008.1"/>
</dbReference>
<dbReference type="InterPro" id="IPR054241">
    <property type="entry name" value="DUF6968"/>
</dbReference>
<reference evidence="2 3" key="1">
    <citation type="submission" date="2019-02" db="EMBL/GenBank/DDBJ databases">
        <title>Hansschlegelia quercus sp. nov., a novel methylotrophic bacterium from buds of oak (Quercus robur L.).</title>
        <authorList>
            <person name="Agafonova N.V."/>
            <person name="Kaparullina E.N."/>
            <person name="Grouzdev D.S."/>
            <person name="Doronina N.V."/>
        </authorList>
    </citation>
    <scope>NUCLEOTIDE SEQUENCE [LARGE SCALE GENOMIC DNA]</scope>
    <source>
        <strain evidence="2 3">Dub</strain>
    </source>
</reference>
<protein>
    <recommendedName>
        <fullName evidence="1">DUF6968 domain-containing protein</fullName>
    </recommendedName>
</protein>
<feature type="domain" description="DUF6968" evidence="1">
    <location>
        <begin position="5"/>
        <end position="89"/>
    </location>
</feature>
<name>A0A4Q9GAN5_9HYPH</name>
<dbReference type="OrthoDB" id="7276171at2"/>